<reference evidence="3" key="1">
    <citation type="journal article" date="2013" name="Appl. Environ. Microbiol.">
        <title>RubisCO Gene Clusters Found in a Metagenome Microarray from Acid Mine Drainage.</title>
        <authorList>
            <person name="Guo X."/>
            <person name="Yin H."/>
            <person name="Cong J."/>
            <person name="Dai Z."/>
            <person name="Liang Y."/>
            <person name="Liu X."/>
        </authorList>
    </citation>
    <scope>NUCLEOTIDE SEQUENCE</scope>
</reference>
<dbReference type="Pfam" id="PF09723">
    <property type="entry name" value="Zn_ribbon_8"/>
    <property type="match status" value="1"/>
</dbReference>
<name>M1GMQ4_9ZZZZ</name>
<dbReference type="InterPro" id="IPR013429">
    <property type="entry name" value="Regulatory_FmdB_Zinc_ribbon"/>
</dbReference>
<dbReference type="AlphaFoldDB" id="M1GMQ4"/>
<feature type="region of interest" description="Disordered" evidence="1">
    <location>
        <begin position="56"/>
        <end position="79"/>
    </location>
</feature>
<evidence type="ECO:0000313" key="3">
    <source>
        <dbReference type="EMBL" id="AGE14110.1"/>
    </source>
</evidence>
<sequence>MPIYDYRCSECGQTSELLVRTSAVPACPACGSQRLDKLVAATAPQARTPGIVSRARAQAAKEGHFSNYNSAERRRIRSR</sequence>
<organism evidence="3">
    <name type="scientific">uncultured prokaryote</name>
    <dbReference type="NCBI Taxonomy" id="198431"/>
    <lineage>
        <taxon>unclassified sequences</taxon>
        <taxon>environmental samples</taxon>
    </lineage>
</organism>
<evidence type="ECO:0000259" key="2">
    <source>
        <dbReference type="SMART" id="SM00834"/>
    </source>
</evidence>
<proteinExistence type="predicted"/>
<evidence type="ECO:0000256" key="1">
    <source>
        <dbReference type="SAM" id="MobiDB-lite"/>
    </source>
</evidence>
<feature type="domain" description="Putative regulatory protein FmdB zinc ribbon" evidence="2">
    <location>
        <begin position="1"/>
        <end position="40"/>
    </location>
</feature>
<protein>
    <recommendedName>
        <fullName evidence="2">Putative regulatory protein FmdB zinc ribbon domain-containing protein</fullName>
    </recommendedName>
</protein>
<dbReference type="NCBIfam" id="TIGR02605">
    <property type="entry name" value="CxxC_CxxC_SSSS"/>
    <property type="match status" value="1"/>
</dbReference>
<dbReference type="SMART" id="SM00834">
    <property type="entry name" value="CxxC_CXXC_SSSS"/>
    <property type="match status" value="1"/>
</dbReference>
<dbReference type="EMBL" id="JQ815896">
    <property type="protein sequence ID" value="AGE14110.1"/>
    <property type="molecule type" value="Genomic_DNA"/>
</dbReference>
<accession>M1GMQ4</accession>